<dbReference type="Proteomes" id="UP000307440">
    <property type="component" value="Unassembled WGS sequence"/>
</dbReference>
<evidence type="ECO:0000256" key="2">
    <source>
        <dbReference type="ARBA" id="ARBA00011022"/>
    </source>
</evidence>
<dbReference type="GO" id="GO:0000462">
    <property type="term" value="P:maturation of SSU-rRNA from tricistronic rRNA transcript (SSU-rRNA, 5.8S rRNA, LSU-rRNA)"/>
    <property type="evidence" value="ECO:0007669"/>
    <property type="project" value="InterPro"/>
</dbReference>
<feature type="compositionally biased region" description="Polar residues" evidence="5">
    <location>
        <begin position="128"/>
        <end position="140"/>
    </location>
</feature>
<evidence type="ECO:0000256" key="5">
    <source>
        <dbReference type="SAM" id="MobiDB-lite"/>
    </source>
</evidence>
<name>A0A5C3LCR3_COPMA</name>
<protein>
    <recommendedName>
        <fullName evidence="3">Ribosome biogenesis protein SLX9</fullName>
    </recommendedName>
</protein>
<comment type="similarity">
    <text evidence="2">Belongs to the SLX9 family.</text>
</comment>
<evidence type="ECO:0000313" key="6">
    <source>
        <dbReference type="EMBL" id="TFK30548.1"/>
    </source>
</evidence>
<proteinExistence type="inferred from homology"/>
<dbReference type="GO" id="GO:0030688">
    <property type="term" value="C:preribosome, small subunit precursor"/>
    <property type="evidence" value="ECO:0007669"/>
    <property type="project" value="InterPro"/>
</dbReference>
<dbReference type="InterPro" id="IPR028160">
    <property type="entry name" value="Slx9-like"/>
</dbReference>
<organism evidence="6 7">
    <name type="scientific">Coprinopsis marcescibilis</name>
    <name type="common">Agaric fungus</name>
    <name type="synonym">Psathyrella marcescibilis</name>
    <dbReference type="NCBI Taxonomy" id="230819"/>
    <lineage>
        <taxon>Eukaryota</taxon>
        <taxon>Fungi</taxon>
        <taxon>Dikarya</taxon>
        <taxon>Basidiomycota</taxon>
        <taxon>Agaricomycotina</taxon>
        <taxon>Agaricomycetes</taxon>
        <taxon>Agaricomycetidae</taxon>
        <taxon>Agaricales</taxon>
        <taxon>Agaricineae</taxon>
        <taxon>Psathyrellaceae</taxon>
        <taxon>Coprinopsis</taxon>
    </lineage>
</organism>
<dbReference type="STRING" id="230819.A0A5C3LCR3"/>
<evidence type="ECO:0000256" key="4">
    <source>
        <dbReference type="ARBA" id="ARBA00023242"/>
    </source>
</evidence>
<feature type="region of interest" description="Disordered" evidence="5">
    <location>
        <begin position="120"/>
        <end position="140"/>
    </location>
</feature>
<gene>
    <name evidence="6" type="ORF">FA15DRAFT_662524</name>
</gene>
<dbReference type="EMBL" id="ML210146">
    <property type="protein sequence ID" value="TFK30548.1"/>
    <property type="molecule type" value="Genomic_DNA"/>
</dbReference>
<evidence type="ECO:0000256" key="1">
    <source>
        <dbReference type="ARBA" id="ARBA00004604"/>
    </source>
</evidence>
<evidence type="ECO:0000256" key="3">
    <source>
        <dbReference type="ARBA" id="ARBA00021321"/>
    </source>
</evidence>
<comment type="subcellular location">
    <subcellularLocation>
        <location evidence="1">Nucleus</location>
        <location evidence="1">Nucleolus</location>
    </subcellularLocation>
</comment>
<dbReference type="GO" id="GO:0005730">
    <property type="term" value="C:nucleolus"/>
    <property type="evidence" value="ECO:0007669"/>
    <property type="project" value="UniProtKB-SubCell"/>
</dbReference>
<dbReference type="AlphaFoldDB" id="A0A5C3LCR3"/>
<keyword evidence="7" id="KW-1185">Reference proteome</keyword>
<dbReference type="OrthoDB" id="18703at2759"/>
<sequence>MPKDRRTRGQVHHSSVKLAKRQFAVQDNAVQHIELGSGLDATVEAIPQASTPTEDVHTMTKKEKSASKKEAFLNKLELSRTTHSKSHEKRMKKKAKEQLASGLSDIQMALDALAEAEGPSEVLDSTGKEMNTNTNSKAATSKSLKIGEGKAATLRDSQRKRLLQLERLRQPLILTNPTFSTNPFSTVRLHAQNSLVKREAPTS</sequence>
<evidence type="ECO:0000313" key="7">
    <source>
        <dbReference type="Proteomes" id="UP000307440"/>
    </source>
</evidence>
<keyword evidence="4" id="KW-0539">Nucleus</keyword>
<accession>A0A5C3LCR3</accession>
<reference evidence="6 7" key="1">
    <citation type="journal article" date="2019" name="Nat. Ecol. Evol.">
        <title>Megaphylogeny resolves global patterns of mushroom evolution.</title>
        <authorList>
            <person name="Varga T."/>
            <person name="Krizsan K."/>
            <person name="Foldi C."/>
            <person name="Dima B."/>
            <person name="Sanchez-Garcia M."/>
            <person name="Sanchez-Ramirez S."/>
            <person name="Szollosi G.J."/>
            <person name="Szarkandi J.G."/>
            <person name="Papp V."/>
            <person name="Albert L."/>
            <person name="Andreopoulos W."/>
            <person name="Angelini C."/>
            <person name="Antonin V."/>
            <person name="Barry K.W."/>
            <person name="Bougher N.L."/>
            <person name="Buchanan P."/>
            <person name="Buyck B."/>
            <person name="Bense V."/>
            <person name="Catcheside P."/>
            <person name="Chovatia M."/>
            <person name="Cooper J."/>
            <person name="Damon W."/>
            <person name="Desjardin D."/>
            <person name="Finy P."/>
            <person name="Geml J."/>
            <person name="Haridas S."/>
            <person name="Hughes K."/>
            <person name="Justo A."/>
            <person name="Karasinski D."/>
            <person name="Kautmanova I."/>
            <person name="Kiss B."/>
            <person name="Kocsube S."/>
            <person name="Kotiranta H."/>
            <person name="LaButti K.M."/>
            <person name="Lechner B.E."/>
            <person name="Liimatainen K."/>
            <person name="Lipzen A."/>
            <person name="Lukacs Z."/>
            <person name="Mihaltcheva S."/>
            <person name="Morgado L.N."/>
            <person name="Niskanen T."/>
            <person name="Noordeloos M.E."/>
            <person name="Ohm R.A."/>
            <person name="Ortiz-Santana B."/>
            <person name="Ovrebo C."/>
            <person name="Racz N."/>
            <person name="Riley R."/>
            <person name="Savchenko A."/>
            <person name="Shiryaev A."/>
            <person name="Soop K."/>
            <person name="Spirin V."/>
            <person name="Szebenyi C."/>
            <person name="Tomsovsky M."/>
            <person name="Tulloss R.E."/>
            <person name="Uehling J."/>
            <person name="Grigoriev I.V."/>
            <person name="Vagvolgyi C."/>
            <person name="Papp T."/>
            <person name="Martin F.M."/>
            <person name="Miettinen O."/>
            <person name="Hibbett D.S."/>
            <person name="Nagy L.G."/>
        </authorList>
    </citation>
    <scope>NUCLEOTIDE SEQUENCE [LARGE SCALE GENOMIC DNA]</scope>
    <source>
        <strain evidence="6 7">CBS 121175</strain>
    </source>
</reference>
<dbReference type="Pfam" id="PF15341">
    <property type="entry name" value="SLX9"/>
    <property type="match status" value="1"/>
</dbReference>
<dbReference type="GO" id="GO:0030686">
    <property type="term" value="C:90S preribosome"/>
    <property type="evidence" value="ECO:0007669"/>
    <property type="project" value="InterPro"/>
</dbReference>